<name>A0A941F9U1_9ACTN</name>
<gene>
    <name evidence="2" type="ORF">KEF29_03355</name>
</gene>
<evidence type="ECO:0000256" key="1">
    <source>
        <dbReference type="SAM" id="MobiDB-lite"/>
    </source>
</evidence>
<organism evidence="2 3">
    <name type="scientific">Streptomyces tuirus</name>
    <dbReference type="NCBI Taxonomy" id="68278"/>
    <lineage>
        <taxon>Bacteria</taxon>
        <taxon>Bacillati</taxon>
        <taxon>Actinomycetota</taxon>
        <taxon>Actinomycetes</taxon>
        <taxon>Kitasatosporales</taxon>
        <taxon>Streptomycetaceae</taxon>
        <taxon>Streptomyces</taxon>
    </lineage>
</organism>
<keyword evidence="3" id="KW-1185">Reference proteome</keyword>
<accession>A0A941F9U1</accession>
<feature type="compositionally biased region" description="Basic residues" evidence="1">
    <location>
        <begin position="1"/>
        <end position="10"/>
    </location>
</feature>
<dbReference type="EMBL" id="JAGTPG010000001">
    <property type="protein sequence ID" value="MBR8638644.1"/>
    <property type="molecule type" value="Genomic_DNA"/>
</dbReference>
<evidence type="ECO:0000313" key="2">
    <source>
        <dbReference type="EMBL" id="MBR8638644.1"/>
    </source>
</evidence>
<proteinExistence type="predicted"/>
<sequence>MARGKPKKKLALPPGSVASGKRTGDPVSLLPSSSSSEERICWRFTHLDREGPWGLAPLDHERVQALIADMVKFENQTINELFHQGEWPGKCHDVAELPNKRALERLTAIGLPDMTKIWKLRIGGPGRLWGFLVGNVFHIIWWDPGHEVWPSKKKHT</sequence>
<dbReference type="Proteomes" id="UP000682308">
    <property type="component" value="Unassembled WGS sequence"/>
</dbReference>
<protein>
    <submittedName>
        <fullName evidence="2">Uncharacterized protein</fullName>
    </submittedName>
</protein>
<dbReference type="AlphaFoldDB" id="A0A941F9U1"/>
<comment type="caution">
    <text evidence="2">The sequence shown here is derived from an EMBL/GenBank/DDBJ whole genome shotgun (WGS) entry which is preliminary data.</text>
</comment>
<reference evidence="2 3" key="1">
    <citation type="submission" date="2021-04" db="EMBL/GenBank/DDBJ databases">
        <title>Characterization of the biosynthetic gene cluster of new lipopeptides with antitumor activity in the genome of the marine Streptomyces PHM034.</title>
        <authorList>
            <person name="Ceniceros A."/>
            <person name="Canedo L."/>
            <person name="Mendez C."/>
            <person name="Olano C."/>
            <person name="Schleissner C."/>
            <person name="Cuevas C."/>
            <person name="De La Calle F."/>
            <person name="Salas J.A."/>
        </authorList>
    </citation>
    <scope>NUCLEOTIDE SEQUENCE [LARGE SCALE GENOMIC DNA]</scope>
    <source>
        <strain evidence="2 3">PHM034</strain>
    </source>
</reference>
<evidence type="ECO:0000313" key="3">
    <source>
        <dbReference type="Proteomes" id="UP000682308"/>
    </source>
</evidence>
<feature type="region of interest" description="Disordered" evidence="1">
    <location>
        <begin position="1"/>
        <end position="33"/>
    </location>
</feature>